<accession>A0A3U3SED4</accession>
<organism evidence="1">
    <name type="scientific">Salmonella infantis</name>
    <dbReference type="NCBI Taxonomy" id="595"/>
    <lineage>
        <taxon>Bacteria</taxon>
        <taxon>Pseudomonadati</taxon>
        <taxon>Pseudomonadota</taxon>
        <taxon>Gammaproteobacteria</taxon>
        <taxon>Enterobacterales</taxon>
        <taxon>Enterobacteriaceae</taxon>
        <taxon>Salmonella</taxon>
    </lineage>
</organism>
<comment type="caution">
    <text evidence="1">The sequence shown here is derived from an EMBL/GenBank/DDBJ whole genome shotgun (WGS) entry which is preliminary data.</text>
</comment>
<protein>
    <submittedName>
        <fullName evidence="1">Uncharacterized protein</fullName>
    </submittedName>
</protein>
<dbReference type="RefSeq" id="WP_039585694.1">
    <property type="nucleotide sequence ID" value="NZ_CP040163.1"/>
</dbReference>
<gene>
    <name evidence="1" type="ORF">GBX13_22430</name>
    <name evidence="2" type="ORF">GBZ94_22260</name>
</gene>
<dbReference type="EMBL" id="DAAGXM010000048">
    <property type="protein sequence ID" value="HAB4964332.1"/>
    <property type="molecule type" value="Genomic_DNA"/>
</dbReference>
<name>A0A3U3SED4_SALIN</name>
<proteinExistence type="predicted"/>
<reference evidence="1" key="1">
    <citation type="journal article" date="2018" name="Genome Biol.">
        <title>SKESA: strategic k-mer extension for scrupulous assemblies.</title>
        <authorList>
            <person name="Souvorov A."/>
            <person name="Agarwala R."/>
            <person name="Lipman D.J."/>
        </authorList>
    </citation>
    <scope>NUCLEOTIDE SEQUENCE</scope>
    <source>
        <strain evidence="1">Salmonella enterica</strain>
    </source>
</reference>
<evidence type="ECO:0000313" key="2">
    <source>
        <dbReference type="EMBL" id="HAB4964332.1"/>
    </source>
</evidence>
<sequence>MKYFNSKPSIVYGYHGLDKDVAYNILNNHSEFLLSDNTYDWLSGGVYFWENNYERAMDYAIESSKRASSNIKTPFVLGAVIELGTCLDLLDHSDIDYVKEVYDLFVQYLKETNSPLPVNSSFNSKVNDLMKRELDCAVISHAKELAKLNGISIDTVRASFQEGNPIYPSANFHDKTHIQIAVVNPRCIKGVYLPRER</sequence>
<dbReference type="SUPFAM" id="SSF56399">
    <property type="entry name" value="ADP-ribosylation"/>
    <property type="match status" value="1"/>
</dbReference>
<dbReference type="AlphaFoldDB" id="A0A3U3SED4"/>
<evidence type="ECO:0000313" key="1">
    <source>
        <dbReference type="EMBL" id="HAB4234754.1"/>
    </source>
</evidence>
<dbReference type="EMBL" id="DAAGRJ010000209">
    <property type="protein sequence ID" value="HAB4234754.1"/>
    <property type="molecule type" value="Genomic_DNA"/>
</dbReference>
<reference evidence="1" key="2">
    <citation type="submission" date="2019-10" db="EMBL/GenBank/DDBJ databases">
        <authorList>
            <consortium name="NCBI Pathogen Detection Project"/>
        </authorList>
    </citation>
    <scope>NUCLEOTIDE SEQUENCE</scope>
    <source>
        <strain evidence="1">Salmonella enterica</strain>
    </source>
</reference>